<sequence length="43" mass="5014">MATRTARKAVEQYNLVVWNERNLALAEELFADNVIRSHSPRGW</sequence>
<dbReference type="EMBL" id="OCTY01000002">
    <property type="protein sequence ID" value="SOJ56396.1"/>
    <property type="molecule type" value="Genomic_DNA"/>
</dbReference>
<name>A0A7Z7NB41_9MYCO</name>
<organism evidence="1 2">
    <name type="scientific">Mycobacterium simulans</name>
    <dbReference type="NCBI Taxonomy" id="627089"/>
    <lineage>
        <taxon>Bacteria</taxon>
        <taxon>Bacillati</taxon>
        <taxon>Actinomycetota</taxon>
        <taxon>Actinomycetes</taxon>
        <taxon>Mycobacteriales</taxon>
        <taxon>Mycobacteriaceae</taxon>
        <taxon>Mycobacterium</taxon>
    </lineage>
</organism>
<protein>
    <submittedName>
        <fullName evidence="1">Uncharacterized protein</fullName>
    </submittedName>
</protein>
<dbReference type="Proteomes" id="UP000554965">
    <property type="component" value="Unassembled WGS sequence"/>
</dbReference>
<comment type="caution">
    <text evidence="1">The sequence shown here is derived from an EMBL/GenBank/DDBJ whole genome shotgun (WGS) entry which is preliminary data.</text>
</comment>
<dbReference type="AlphaFoldDB" id="A0A7Z7NB41"/>
<evidence type="ECO:0000313" key="1">
    <source>
        <dbReference type="EMBL" id="SOJ56396.1"/>
    </source>
</evidence>
<keyword evidence="2" id="KW-1185">Reference proteome</keyword>
<reference evidence="1 2" key="1">
    <citation type="submission" date="2017-10" db="EMBL/GenBank/DDBJ databases">
        <authorList>
            <consortium name="Urmite Genomes"/>
        </authorList>
    </citation>
    <scope>NUCLEOTIDE SEQUENCE [LARGE SCALE GENOMIC DNA]</scope>
    <source>
        <strain evidence="1 2">FB-527</strain>
    </source>
</reference>
<proteinExistence type="predicted"/>
<gene>
    <name evidence="1" type="ORF">MSIMFB_03873</name>
</gene>
<dbReference type="RefSeq" id="WP_396820557.1">
    <property type="nucleotide sequence ID" value="NZ_OCVX01000006.1"/>
</dbReference>
<accession>A0A7Z7NB41</accession>
<evidence type="ECO:0000313" key="2">
    <source>
        <dbReference type="Proteomes" id="UP000554965"/>
    </source>
</evidence>